<name>A0A9Q1KQ03_9CARY</name>
<proteinExistence type="predicted"/>
<evidence type="ECO:0000313" key="4">
    <source>
        <dbReference type="Proteomes" id="UP001153076"/>
    </source>
</evidence>
<feature type="region of interest" description="Disordered" evidence="1">
    <location>
        <begin position="1"/>
        <end position="40"/>
    </location>
</feature>
<reference evidence="3" key="1">
    <citation type="submission" date="2022-04" db="EMBL/GenBank/DDBJ databases">
        <title>Carnegiea gigantea Genome sequencing and assembly v2.</title>
        <authorList>
            <person name="Copetti D."/>
            <person name="Sanderson M.J."/>
            <person name="Burquez A."/>
            <person name="Wojciechowski M.F."/>
        </authorList>
    </citation>
    <scope>NUCLEOTIDE SEQUENCE</scope>
    <source>
        <strain evidence="3">SGP5-SGP5p</strain>
        <tissue evidence="3">Aerial part</tissue>
    </source>
</reference>
<keyword evidence="2" id="KW-0472">Membrane</keyword>
<feature type="compositionally biased region" description="Polar residues" evidence="1">
    <location>
        <begin position="16"/>
        <end position="37"/>
    </location>
</feature>
<dbReference type="EMBL" id="JAKOGI010000044">
    <property type="protein sequence ID" value="KAJ8446980.1"/>
    <property type="molecule type" value="Genomic_DNA"/>
</dbReference>
<feature type="transmembrane region" description="Helical" evidence="2">
    <location>
        <begin position="185"/>
        <end position="211"/>
    </location>
</feature>
<sequence length="255" mass="28464">MVVSDTSNAGGDMRMTSGTTLEPTTLPTNSWQATKSQVPPVVSNPEADLLIDDGDDMDIFLNLEGDDDPQHSFESSKKRRFEEGEELSLMCMESSVLSHTLLGSNWNHFLSRKFGISQDYWVGQIAGVHNTGRSNCFVLTLSPRPLVASLFHCCGLRVGPSTFSGLVLPHGTYVWDMMLHPGACLWYLMMTCVDLRLYMNFFWCALYGYLLMNARDWVRILIIHGLSFDLVLGGLVSVPFGGRSIPRPMLARCRT</sequence>
<protein>
    <submittedName>
        <fullName evidence="3">Uncharacterized protein</fullName>
    </submittedName>
</protein>
<gene>
    <name evidence="3" type="ORF">Cgig2_006608</name>
</gene>
<accession>A0A9Q1KQ03</accession>
<organism evidence="3 4">
    <name type="scientific">Carnegiea gigantea</name>
    <dbReference type="NCBI Taxonomy" id="171969"/>
    <lineage>
        <taxon>Eukaryota</taxon>
        <taxon>Viridiplantae</taxon>
        <taxon>Streptophyta</taxon>
        <taxon>Embryophyta</taxon>
        <taxon>Tracheophyta</taxon>
        <taxon>Spermatophyta</taxon>
        <taxon>Magnoliopsida</taxon>
        <taxon>eudicotyledons</taxon>
        <taxon>Gunneridae</taxon>
        <taxon>Pentapetalae</taxon>
        <taxon>Caryophyllales</taxon>
        <taxon>Cactineae</taxon>
        <taxon>Cactaceae</taxon>
        <taxon>Cactoideae</taxon>
        <taxon>Echinocereeae</taxon>
        <taxon>Carnegiea</taxon>
    </lineage>
</organism>
<evidence type="ECO:0000256" key="2">
    <source>
        <dbReference type="SAM" id="Phobius"/>
    </source>
</evidence>
<feature type="transmembrane region" description="Helical" evidence="2">
    <location>
        <begin position="217"/>
        <end position="242"/>
    </location>
</feature>
<comment type="caution">
    <text evidence="3">The sequence shown here is derived from an EMBL/GenBank/DDBJ whole genome shotgun (WGS) entry which is preliminary data.</text>
</comment>
<dbReference type="Proteomes" id="UP001153076">
    <property type="component" value="Unassembled WGS sequence"/>
</dbReference>
<dbReference type="AlphaFoldDB" id="A0A9Q1KQ03"/>
<keyword evidence="2" id="KW-1133">Transmembrane helix</keyword>
<evidence type="ECO:0000256" key="1">
    <source>
        <dbReference type="SAM" id="MobiDB-lite"/>
    </source>
</evidence>
<evidence type="ECO:0000313" key="3">
    <source>
        <dbReference type="EMBL" id="KAJ8446980.1"/>
    </source>
</evidence>
<keyword evidence="2" id="KW-0812">Transmembrane</keyword>
<keyword evidence="4" id="KW-1185">Reference proteome</keyword>